<organism evidence="3 4">
    <name type="scientific">Calothrix parietina FACHB-288</name>
    <dbReference type="NCBI Taxonomy" id="2692896"/>
    <lineage>
        <taxon>Bacteria</taxon>
        <taxon>Bacillati</taxon>
        <taxon>Cyanobacteriota</taxon>
        <taxon>Cyanophyceae</taxon>
        <taxon>Nostocales</taxon>
        <taxon>Calotrichaceae</taxon>
        <taxon>Calothrix</taxon>
    </lineage>
</organism>
<keyword evidence="2" id="KW-0472">Membrane</keyword>
<name>A0ABR8AKG5_9CYAN</name>
<keyword evidence="2" id="KW-1133">Transmembrane helix</keyword>
<dbReference type="Proteomes" id="UP000658514">
    <property type="component" value="Unassembled WGS sequence"/>
</dbReference>
<feature type="coiled-coil region" evidence="1">
    <location>
        <begin position="237"/>
        <end position="299"/>
    </location>
</feature>
<dbReference type="RefSeq" id="WP_190551134.1">
    <property type="nucleotide sequence ID" value="NZ_CAWPNO010000135.1"/>
</dbReference>
<sequence length="388" mass="44348">MSNREYRIPDAMASEVLAEAARLYTEANKGYSLEDIQQAGLEARIPLDFIKLAVRNVEERQSKEQAKRKQLRAYIKNLIYKGIPLGISLLIPIALVSGIPIKISLLIPAALVSSIFIFQTQIDSVISKFLSDFNLDQQRRNMGLQTLTVKVGSLEYFTEQKGLFIAVSDTNHNGVQGIIGTDGYKSLGIVDGKLGDIYKYEGVHNYQIKIIEIGDRYSNGIVTFQIDRQGQQPQNQIQQLQEVVHRLQEEVQQLQEQPKQFQKKLEELQTERDLIKQQLQQKNQQLEQLEQENNCLKLKTQNFYPSSTLDNNNEPEVLLREDFRRAIMGKTMQEVIEAVGRPNSTRDLSFAVFWNYEKKVKDPASGMIGSAEVEFRESVVNKVIFLSY</sequence>
<protein>
    <submittedName>
        <fullName evidence="3">Uncharacterized protein</fullName>
    </submittedName>
</protein>
<evidence type="ECO:0000256" key="1">
    <source>
        <dbReference type="SAM" id="Coils"/>
    </source>
</evidence>
<gene>
    <name evidence="3" type="ORF">H6G24_34745</name>
</gene>
<comment type="caution">
    <text evidence="3">The sequence shown here is derived from an EMBL/GenBank/DDBJ whole genome shotgun (WGS) entry which is preliminary data.</text>
</comment>
<keyword evidence="1" id="KW-0175">Coiled coil</keyword>
<accession>A0ABR8AKG5</accession>
<evidence type="ECO:0000313" key="4">
    <source>
        <dbReference type="Proteomes" id="UP000658514"/>
    </source>
</evidence>
<dbReference type="EMBL" id="JACJQH010000096">
    <property type="protein sequence ID" value="MBD2200556.1"/>
    <property type="molecule type" value="Genomic_DNA"/>
</dbReference>
<keyword evidence="4" id="KW-1185">Reference proteome</keyword>
<reference evidence="3 4" key="1">
    <citation type="journal article" date="2020" name="ISME J.">
        <title>Comparative genomics reveals insights into cyanobacterial evolution and habitat adaptation.</title>
        <authorList>
            <person name="Chen M.Y."/>
            <person name="Teng W.K."/>
            <person name="Zhao L."/>
            <person name="Hu C.X."/>
            <person name="Zhou Y.K."/>
            <person name="Han B.P."/>
            <person name="Song L.R."/>
            <person name="Shu W.S."/>
        </authorList>
    </citation>
    <scope>NUCLEOTIDE SEQUENCE [LARGE SCALE GENOMIC DNA]</scope>
    <source>
        <strain evidence="3 4">FACHB-288</strain>
    </source>
</reference>
<evidence type="ECO:0000313" key="3">
    <source>
        <dbReference type="EMBL" id="MBD2200556.1"/>
    </source>
</evidence>
<keyword evidence="2" id="KW-0812">Transmembrane</keyword>
<feature type="transmembrane region" description="Helical" evidence="2">
    <location>
        <begin position="78"/>
        <end position="95"/>
    </location>
</feature>
<proteinExistence type="predicted"/>
<evidence type="ECO:0000256" key="2">
    <source>
        <dbReference type="SAM" id="Phobius"/>
    </source>
</evidence>